<keyword evidence="1" id="KW-0812">Transmembrane</keyword>
<keyword evidence="1" id="KW-1133">Transmembrane helix</keyword>
<feature type="transmembrane region" description="Helical" evidence="1">
    <location>
        <begin position="77"/>
        <end position="100"/>
    </location>
</feature>
<accession>A0A3P3WF24</accession>
<protein>
    <submittedName>
        <fullName evidence="2">Uncharacterized protein</fullName>
    </submittedName>
</protein>
<keyword evidence="1" id="KW-0472">Membrane</keyword>
<organism evidence="2 3">
    <name type="scientific">Paenimyroides tangerinum</name>
    <dbReference type="NCBI Taxonomy" id="2488728"/>
    <lineage>
        <taxon>Bacteria</taxon>
        <taxon>Pseudomonadati</taxon>
        <taxon>Bacteroidota</taxon>
        <taxon>Flavobacteriia</taxon>
        <taxon>Flavobacteriales</taxon>
        <taxon>Flavobacteriaceae</taxon>
        <taxon>Paenimyroides</taxon>
    </lineage>
</organism>
<evidence type="ECO:0000256" key="1">
    <source>
        <dbReference type="SAM" id="Phobius"/>
    </source>
</evidence>
<dbReference type="AlphaFoldDB" id="A0A3P3WF24"/>
<gene>
    <name evidence="2" type="ORF">EG240_00395</name>
</gene>
<evidence type="ECO:0000313" key="2">
    <source>
        <dbReference type="EMBL" id="RRJ93264.1"/>
    </source>
</evidence>
<feature type="transmembrane region" description="Helical" evidence="1">
    <location>
        <begin position="45"/>
        <end position="65"/>
    </location>
</feature>
<dbReference type="RefSeq" id="WP_125016279.1">
    <property type="nucleotide sequence ID" value="NZ_RQVQ01000001.1"/>
</dbReference>
<feature type="transmembrane region" description="Helical" evidence="1">
    <location>
        <begin position="115"/>
        <end position="136"/>
    </location>
</feature>
<keyword evidence="3" id="KW-1185">Reference proteome</keyword>
<name>A0A3P3WF24_9FLAO</name>
<comment type="caution">
    <text evidence="2">The sequence shown here is derived from an EMBL/GenBank/DDBJ whole genome shotgun (WGS) entry which is preliminary data.</text>
</comment>
<dbReference type="Proteomes" id="UP000275719">
    <property type="component" value="Unassembled WGS sequence"/>
</dbReference>
<feature type="transmembrane region" description="Helical" evidence="1">
    <location>
        <begin position="12"/>
        <end position="33"/>
    </location>
</feature>
<dbReference type="EMBL" id="RQVQ01000001">
    <property type="protein sequence ID" value="RRJ93264.1"/>
    <property type="molecule type" value="Genomic_DNA"/>
</dbReference>
<proteinExistence type="predicted"/>
<feature type="transmembrane region" description="Helical" evidence="1">
    <location>
        <begin position="148"/>
        <end position="170"/>
    </location>
</feature>
<sequence>MDHIINYDISAFNYLFILIITVLNIWVLVLLYLNKNEKTINKLYVFISLCISGLIAPICYLIQYFKSQKLKKEINTFELLSTIGLFTTSLYILNCLVYSVKYYFDFNNPLIPNTLYFQTIGELLLKAFILIVLLFLQFKKYKKGNYKASIIVFLISYLISFTLESFYSYLLF</sequence>
<evidence type="ECO:0000313" key="3">
    <source>
        <dbReference type="Proteomes" id="UP000275719"/>
    </source>
</evidence>
<reference evidence="2 3" key="1">
    <citation type="submission" date="2018-11" db="EMBL/GenBank/DDBJ databases">
        <title>Flavobacterium sp. nov., YIM 102701-2 draft genome.</title>
        <authorList>
            <person name="Li G."/>
            <person name="Jiang Y."/>
        </authorList>
    </citation>
    <scope>NUCLEOTIDE SEQUENCE [LARGE SCALE GENOMIC DNA]</scope>
    <source>
        <strain evidence="2 3">YIM 102701-2</strain>
    </source>
</reference>